<feature type="domain" description="Peptidase S8/S53" evidence="9">
    <location>
        <begin position="196"/>
        <end position="429"/>
    </location>
</feature>
<dbReference type="CDD" id="cd04077">
    <property type="entry name" value="Peptidases_S8_PCSK9_ProteinaseK_like"/>
    <property type="match status" value="1"/>
</dbReference>
<dbReference type="InterPro" id="IPR015500">
    <property type="entry name" value="Peptidase_S8_subtilisin-rel"/>
</dbReference>
<dbReference type="InterPro" id="IPR000209">
    <property type="entry name" value="Peptidase_S8/S53_dom"/>
</dbReference>
<keyword evidence="4 6" id="KW-0378">Hydrolase</keyword>
<dbReference type="InterPro" id="IPR010259">
    <property type="entry name" value="S8pro/Inhibitor_I9"/>
</dbReference>
<dbReference type="PRINTS" id="PR00723">
    <property type="entry name" value="SUBTILISIN"/>
</dbReference>
<evidence type="ECO:0000256" key="8">
    <source>
        <dbReference type="SAM" id="SignalP"/>
    </source>
</evidence>
<dbReference type="PANTHER" id="PTHR43806">
    <property type="entry name" value="PEPTIDASE S8"/>
    <property type="match status" value="1"/>
</dbReference>
<name>A0A5J5EKQ1_9PEZI</name>
<dbReference type="PANTHER" id="PTHR43806:SF11">
    <property type="entry name" value="CEREVISIN-RELATED"/>
    <property type="match status" value="1"/>
</dbReference>
<sequence length="458" mass="48279">MKIMIVFPFVLFGPSLAATLHQRAPLRSGDLIPDQFIVTLKDATAEVASHHDWVQSLVAASTGQVAPGKKAGIVHKYDIGSFKAYGGVFPKDVIEKIKQRSDVASVYQDMIVTTDLPDGVGKLDPKPETVAEDAEKRAPCITQQLLQNEADGEWGLGRISHLANYLPPGMGWPNYTYDANTPYCAGKAFNGGVAYIIDSGIVANHPEFSAGPGGLSRASMGYSADSSWPFTDVCGHGTHVAGIVAGKRYGVMKKAQVIGVKVLEGEDGYCGGSWSGVIAGINWAFTHSAIKNWRTHAVMNLSLGGPFFAPVNSALIAAITGGLTAVVAAGNSYGANACGFSPGSAEPAITVGSTNINDSLSPFSNLGCCVDIFAPGQWIRSAYSDYGTPAYALLSGTSMATPMVAGVVLYNKCRYGYTTPTQDRNGVVDSVYSINNAINPFPPPACVNKMVFNRNNCS</sequence>
<feature type="chain" id="PRO_5023850743" evidence="8">
    <location>
        <begin position="18"/>
        <end position="458"/>
    </location>
</feature>
<dbReference type="InterPro" id="IPR022398">
    <property type="entry name" value="Peptidase_S8_His-AS"/>
</dbReference>
<feature type="active site" description="Charge relay system" evidence="6">
    <location>
        <position position="398"/>
    </location>
</feature>
<evidence type="ECO:0000256" key="3">
    <source>
        <dbReference type="ARBA" id="ARBA00022729"/>
    </source>
</evidence>
<dbReference type="Gene3D" id="3.30.70.80">
    <property type="entry name" value="Peptidase S8 propeptide/proteinase inhibitor I9"/>
    <property type="match status" value="1"/>
</dbReference>
<evidence type="ECO:0000256" key="4">
    <source>
        <dbReference type="ARBA" id="ARBA00022801"/>
    </source>
</evidence>
<dbReference type="SUPFAM" id="SSF54897">
    <property type="entry name" value="Protease propeptides/inhibitors"/>
    <property type="match status" value="1"/>
</dbReference>
<dbReference type="OrthoDB" id="206201at2759"/>
<reference evidence="11 12" key="1">
    <citation type="submission" date="2019-09" db="EMBL/GenBank/DDBJ databases">
        <title>Draft genome of the ectomycorrhizal ascomycete Sphaerosporella brunnea.</title>
        <authorList>
            <consortium name="DOE Joint Genome Institute"/>
            <person name="Benucci G.M."/>
            <person name="Marozzi G."/>
            <person name="Antonielli L."/>
            <person name="Sanchez S."/>
            <person name="Marco P."/>
            <person name="Wang X."/>
            <person name="Falini L.B."/>
            <person name="Barry K."/>
            <person name="Haridas S."/>
            <person name="Lipzen A."/>
            <person name="Labutti K."/>
            <person name="Grigoriev I.V."/>
            <person name="Murat C."/>
            <person name="Martin F."/>
            <person name="Albertini E."/>
            <person name="Donnini D."/>
            <person name="Bonito G."/>
        </authorList>
    </citation>
    <scope>NUCLEOTIDE SEQUENCE [LARGE SCALE GENOMIC DNA]</scope>
    <source>
        <strain evidence="11 12">Sb_GMNB300</strain>
    </source>
</reference>
<evidence type="ECO:0000313" key="12">
    <source>
        <dbReference type="Proteomes" id="UP000326924"/>
    </source>
</evidence>
<dbReference type="InterPro" id="IPR037045">
    <property type="entry name" value="S8pro/Inhibitor_I9_sf"/>
</dbReference>
<dbReference type="InterPro" id="IPR050131">
    <property type="entry name" value="Peptidase_S8_subtilisin-like"/>
</dbReference>
<dbReference type="Proteomes" id="UP000326924">
    <property type="component" value="Unassembled WGS sequence"/>
</dbReference>
<evidence type="ECO:0000259" key="10">
    <source>
        <dbReference type="Pfam" id="PF05922"/>
    </source>
</evidence>
<dbReference type="PROSITE" id="PS00137">
    <property type="entry name" value="SUBTILASE_HIS"/>
    <property type="match status" value="1"/>
</dbReference>
<comment type="caution">
    <text evidence="11">The sequence shown here is derived from an EMBL/GenBank/DDBJ whole genome shotgun (WGS) entry which is preliminary data.</text>
</comment>
<dbReference type="SUPFAM" id="SSF52743">
    <property type="entry name" value="Subtilisin-like"/>
    <property type="match status" value="1"/>
</dbReference>
<comment type="similarity">
    <text evidence="1 6 7">Belongs to the peptidase S8 family.</text>
</comment>
<dbReference type="GO" id="GO:0004252">
    <property type="term" value="F:serine-type endopeptidase activity"/>
    <property type="evidence" value="ECO:0007669"/>
    <property type="project" value="UniProtKB-UniRule"/>
</dbReference>
<proteinExistence type="inferred from homology"/>
<dbReference type="Pfam" id="PF05922">
    <property type="entry name" value="Inhibitor_I9"/>
    <property type="match status" value="1"/>
</dbReference>
<evidence type="ECO:0000256" key="1">
    <source>
        <dbReference type="ARBA" id="ARBA00011073"/>
    </source>
</evidence>
<feature type="signal peptide" evidence="8">
    <location>
        <begin position="1"/>
        <end position="17"/>
    </location>
</feature>
<evidence type="ECO:0000256" key="7">
    <source>
        <dbReference type="RuleBase" id="RU003355"/>
    </source>
</evidence>
<feature type="active site" description="Charge relay system" evidence="6">
    <location>
        <position position="198"/>
    </location>
</feature>
<dbReference type="PROSITE" id="PS00136">
    <property type="entry name" value="SUBTILASE_ASP"/>
    <property type="match status" value="1"/>
</dbReference>
<protein>
    <submittedName>
        <fullName evidence="11">Peptidase S8/S53 domain-containing protein</fullName>
    </submittedName>
</protein>
<keyword evidence="12" id="KW-1185">Reference proteome</keyword>
<dbReference type="Pfam" id="PF00082">
    <property type="entry name" value="Peptidase_S8"/>
    <property type="match status" value="1"/>
</dbReference>
<dbReference type="InterPro" id="IPR023828">
    <property type="entry name" value="Peptidase_S8_Ser-AS"/>
</dbReference>
<evidence type="ECO:0000256" key="5">
    <source>
        <dbReference type="ARBA" id="ARBA00022825"/>
    </source>
</evidence>
<dbReference type="InterPro" id="IPR034193">
    <property type="entry name" value="PCSK9_ProteinaseK-like"/>
</dbReference>
<dbReference type="GO" id="GO:0006508">
    <property type="term" value="P:proteolysis"/>
    <property type="evidence" value="ECO:0007669"/>
    <property type="project" value="UniProtKB-KW"/>
</dbReference>
<keyword evidence="3 8" id="KW-0732">Signal</keyword>
<dbReference type="InterPro" id="IPR036852">
    <property type="entry name" value="Peptidase_S8/S53_dom_sf"/>
</dbReference>
<evidence type="ECO:0000259" key="9">
    <source>
        <dbReference type="Pfam" id="PF00082"/>
    </source>
</evidence>
<dbReference type="InParanoid" id="A0A5J5EKQ1"/>
<evidence type="ECO:0000313" key="11">
    <source>
        <dbReference type="EMBL" id="KAA8895783.1"/>
    </source>
</evidence>
<dbReference type="EMBL" id="VXIS01000245">
    <property type="protein sequence ID" value="KAA8895783.1"/>
    <property type="molecule type" value="Genomic_DNA"/>
</dbReference>
<dbReference type="InterPro" id="IPR023827">
    <property type="entry name" value="Peptidase_S8_Asp-AS"/>
</dbReference>
<accession>A0A5J5EKQ1</accession>
<organism evidence="11 12">
    <name type="scientific">Sphaerosporella brunnea</name>
    <dbReference type="NCBI Taxonomy" id="1250544"/>
    <lineage>
        <taxon>Eukaryota</taxon>
        <taxon>Fungi</taxon>
        <taxon>Dikarya</taxon>
        <taxon>Ascomycota</taxon>
        <taxon>Pezizomycotina</taxon>
        <taxon>Pezizomycetes</taxon>
        <taxon>Pezizales</taxon>
        <taxon>Pyronemataceae</taxon>
        <taxon>Sphaerosporella</taxon>
    </lineage>
</organism>
<dbReference type="Gene3D" id="3.40.50.200">
    <property type="entry name" value="Peptidase S8/S53 domain"/>
    <property type="match status" value="1"/>
</dbReference>
<dbReference type="AlphaFoldDB" id="A0A5J5EKQ1"/>
<keyword evidence="5 6" id="KW-0720">Serine protease</keyword>
<keyword evidence="2 6" id="KW-0645">Protease</keyword>
<evidence type="ECO:0000256" key="6">
    <source>
        <dbReference type="PROSITE-ProRule" id="PRU01240"/>
    </source>
</evidence>
<feature type="active site" description="Charge relay system" evidence="6">
    <location>
        <position position="236"/>
    </location>
</feature>
<gene>
    <name evidence="11" type="ORF">FN846DRAFT_817886</name>
</gene>
<dbReference type="PROSITE" id="PS00138">
    <property type="entry name" value="SUBTILASE_SER"/>
    <property type="match status" value="1"/>
</dbReference>
<feature type="domain" description="Inhibitor I9" evidence="10">
    <location>
        <begin position="35"/>
        <end position="114"/>
    </location>
</feature>
<dbReference type="PROSITE" id="PS51892">
    <property type="entry name" value="SUBTILASE"/>
    <property type="match status" value="1"/>
</dbReference>
<evidence type="ECO:0000256" key="2">
    <source>
        <dbReference type="ARBA" id="ARBA00022670"/>
    </source>
</evidence>